<dbReference type="RefSeq" id="WP_184823124.1">
    <property type="nucleotide sequence ID" value="NZ_JACHMM010000001.1"/>
</dbReference>
<evidence type="ECO:0000313" key="3">
    <source>
        <dbReference type="Proteomes" id="UP000542813"/>
    </source>
</evidence>
<dbReference type="GO" id="GO:0032259">
    <property type="term" value="P:methylation"/>
    <property type="evidence" value="ECO:0007669"/>
    <property type="project" value="UniProtKB-KW"/>
</dbReference>
<sequence length="393" mass="42408">MRLTKQRAAMIVAGIAVVVVGVSAALGWWQVALTIVAAVQVAGVVLLVDIRGRMARSNEVRKVAVSVDRTHRQLGNLGTRMVAAAEKGRVETADGLASIGHALDERRVAEASLQKELSDVAAGVDAHRARVDAQLGDWHGELAAVRSGLAETGQRVSAALDGAERDRRALDKRQAAELARHIRQTEALIQLYERVQPRAAMPSSGGWALDPTGVLTLLEVVRQRRPELVVELGSGTSTLWLGYVLQQLGSGRVVAMDHEERFAELTRAHVAAHGLGDVVEVRVAGLTDPGLPEHETFWYDHAAMADLRDIDLLVVDGPPKATGPMARYPAVPKLADQLRDNAVVALDDATRPDEREVWHRWCKEVDGLDEWAVPPGDALKVLVLNRSAAGESA</sequence>
<dbReference type="Gene3D" id="3.40.50.150">
    <property type="entry name" value="Vaccinia Virus protein VP39"/>
    <property type="match status" value="1"/>
</dbReference>
<dbReference type="Proteomes" id="UP000542813">
    <property type="component" value="Unassembled WGS sequence"/>
</dbReference>
<proteinExistence type="predicted"/>
<comment type="caution">
    <text evidence="2">The sequence shown here is derived from an EMBL/GenBank/DDBJ whole genome shotgun (WGS) entry which is preliminary data.</text>
</comment>
<dbReference type="Pfam" id="PF13578">
    <property type="entry name" value="Methyltransf_24"/>
    <property type="match status" value="1"/>
</dbReference>
<dbReference type="InterPro" id="IPR029063">
    <property type="entry name" value="SAM-dependent_MTases_sf"/>
</dbReference>
<dbReference type="EMBL" id="JACHMM010000001">
    <property type="protein sequence ID" value="MBB5788443.1"/>
    <property type="molecule type" value="Genomic_DNA"/>
</dbReference>
<dbReference type="GO" id="GO:0008168">
    <property type="term" value="F:methyltransferase activity"/>
    <property type="evidence" value="ECO:0007669"/>
    <property type="project" value="UniProtKB-KW"/>
</dbReference>
<keyword evidence="1" id="KW-0472">Membrane</keyword>
<keyword evidence="3" id="KW-1185">Reference proteome</keyword>
<reference evidence="2 3" key="1">
    <citation type="submission" date="2020-08" db="EMBL/GenBank/DDBJ databases">
        <title>Sequencing the genomes of 1000 actinobacteria strains.</title>
        <authorList>
            <person name="Klenk H.-P."/>
        </authorList>
    </citation>
    <scope>NUCLEOTIDE SEQUENCE [LARGE SCALE GENOMIC DNA]</scope>
    <source>
        <strain evidence="2 3">DSM 102122</strain>
    </source>
</reference>
<evidence type="ECO:0000256" key="1">
    <source>
        <dbReference type="SAM" id="Phobius"/>
    </source>
</evidence>
<accession>A0A7W9LLQ0</accession>
<dbReference type="SUPFAM" id="SSF53335">
    <property type="entry name" value="S-adenosyl-L-methionine-dependent methyltransferases"/>
    <property type="match status" value="1"/>
</dbReference>
<keyword evidence="2" id="KW-0808">Transferase</keyword>
<keyword evidence="2" id="KW-0489">Methyltransferase</keyword>
<evidence type="ECO:0000313" key="2">
    <source>
        <dbReference type="EMBL" id="MBB5788443.1"/>
    </source>
</evidence>
<dbReference type="AlphaFoldDB" id="A0A7W9LLQ0"/>
<keyword evidence="1" id="KW-0812">Transmembrane</keyword>
<name>A0A7W9LLQ0_9ACTN</name>
<organism evidence="2 3">
    <name type="scientific">Jiangella mangrovi</name>
    <dbReference type="NCBI Taxonomy" id="1524084"/>
    <lineage>
        <taxon>Bacteria</taxon>
        <taxon>Bacillati</taxon>
        <taxon>Actinomycetota</taxon>
        <taxon>Actinomycetes</taxon>
        <taxon>Jiangellales</taxon>
        <taxon>Jiangellaceae</taxon>
        <taxon>Jiangella</taxon>
    </lineage>
</organism>
<protein>
    <submittedName>
        <fullName evidence="2">Putative O-methyltransferase YrrM</fullName>
    </submittedName>
</protein>
<keyword evidence="1" id="KW-1133">Transmembrane helix</keyword>
<gene>
    <name evidence="2" type="ORF">HD601_003018</name>
</gene>
<feature type="transmembrane region" description="Helical" evidence="1">
    <location>
        <begin position="7"/>
        <end position="26"/>
    </location>
</feature>